<accession>S2L9T7</accession>
<organism evidence="4 5">
    <name type="scientific">Litchfieldella anticariensis (strain DSM 16096 / CECT 5854 / CIP 108499 / LMG 22089 / FP35)</name>
    <name type="common">Halomonas anticariensis</name>
    <dbReference type="NCBI Taxonomy" id="1121939"/>
    <lineage>
        <taxon>Bacteria</taxon>
        <taxon>Pseudomonadati</taxon>
        <taxon>Pseudomonadota</taxon>
        <taxon>Gammaproteobacteria</taxon>
        <taxon>Oceanospirillales</taxon>
        <taxon>Halomonadaceae</taxon>
        <taxon>Litchfieldella</taxon>
    </lineage>
</organism>
<keyword evidence="3" id="KW-0732">Signal</keyword>
<dbReference type="InterPro" id="IPR050490">
    <property type="entry name" value="Bact_solute-bd_prot1"/>
</dbReference>
<gene>
    <name evidence="4" type="ORF">L861_05295</name>
</gene>
<comment type="subcellular location">
    <subcellularLocation>
        <location evidence="1">Periplasm</location>
    </subcellularLocation>
</comment>
<dbReference type="RefSeq" id="WP_016417628.1">
    <property type="nucleotide sequence ID" value="NZ_KE332392.1"/>
</dbReference>
<evidence type="ECO:0000313" key="5">
    <source>
        <dbReference type="Proteomes" id="UP000014463"/>
    </source>
</evidence>
<dbReference type="Proteomes" id="UP000014463">
    <property type="component" value="Unassembled WGS sequence"/>
</dbReference>
<dbReference type="eggNOG" id="COG1653">
    <property type="taxonomic scope" value="Bacteria"/>
</dbReference>
<dbReference type="STRING" id="1121939.L861_05295"/>
<proteinExistence type="inferred from homology"/>
<comment type="caution">
    <text evidence="4">The sequence shown here is derived from an EMBL/GenBank/DDBJ whole genome shotgun (WGS) entry which is preliminary data.</text>
</comment>
<dbReference type="Gene3D" id="3.40.190.10">
    <property type="entry name" value="Periplasmic binding protein-like II"/>
    <property type="match status" value="2"/>
</dbReference>
<dbReference type="AlphaFoldDB" id="S2L9T7"/>
<dbReference type="SUPFAM" id="SSF53850">
    <property type="entry name" value="Periplasmic binding protein-like II"/>
    <property type="match status" value="1"/>
</dbReference>
<protein>
    <submittedName>
        <fullName evidence="4">ABC transporter substrate-binding protein</fullName>
    </submittedName>
</protein>
<reference evidence="4 5" key="1">
    <citation type="journal article" date="2013" name="Genome Announc.">
        <title>Draft genome sequence of the moderately halophilic gammaproteobacterium Halomonas anticariensis FP35.</title>
        <authorList>
            <person name="Tahrioui A."/>
            <person name="Quesada E."/>
            <person name="Llamas I."/>
        </authorList>
    </citation>
    <scope>NUCLEOTIDE SEQUENCE [LARGE SCALE GENOMIC DNA]</scope>
    <source>
        <strain evidence="5">DSM 16096 / CECT 5854 / LMG 22089 / FP35</strain>
    </source>
</reference>
<dbReference type="CDD" id="cd14748">
    <property type="entry name" value="PBP2_UgpB"/>
    <property type="match status" value="1"/>
</dbReference>
<dbReference type="GO" id="GO:0042597">
    <property type="term" value="C:periplasmic space"/>
    <property type="evidence" value="ECO:0007669"/>
    <property type="project" value="UniProtKB-SubCell"/>
</dbReference>
<evidence type="ECO:0000313" key="4">
    <source>
        <dbReference type="EMBL" id="EPC01456.1"/>
    </source>
</evidence>
<dbReference type="Pfam" id="PF13416">
    <property type="entry name" value="SBP_bac_8"/>
    <property type="match status" value="1"/>
</dbReference>
<dbReference type="OrthoDB" id="4393730at2"/>
<evidence type="ECO:0000256" key="1">
    <source>
        <dbReference type="ARBA" id="ARBA00004418"/>
    </source>
</evidence>
<feature type="signal peptide" evidence="3">
    <location>
        <begin position="1"/>
        <end position="26"/>
    </location>
</feature>
<dbReference type="PATRIC" id="fig|1121939.11.peg.3109"/>
<sequence length="429" mass="47324">MSSRLPHALSGLAAAGLLMAAGQSSAQDQVELTMYYPIAVGGALTEVIDGLVTDFEAEHPDISVDAIYAGNYDDTRVRAMSAIEAGDIPQLSVMFSIDLYELIEQDVIVPFDDLVQSDEERAWLDSFYPALMENGRLDGKTYGIPFQRSTIVFYWNKDVFEAAGLDPERPPETWQEMAEMGAAVREASNGEQWGVMVPSTGYPYWMFQAFAFQNGHRLMSDDGTEVYFDDPAAIEALEYWVSLANEHNAMPAGAIEWGTLRQNFIEQSTAMMWHSTGNLTAVRNEANFDFGVAMLPMNTQRGSPTGGGNFYIFKGTSDEEQRAAMTFIRWMTAPERAAAWSMETGYMGVSPAAYETEALSNYVEEFPPAAVARDQLEHATAELATYQGGRVRRALDNAVQAALTGQMSPEEALKQAQAEADAALRRYAR</sequence>
<feature type="chain" id="PRO_5004498654" evidence="3">
    <location>
        <begin position="27"/>
        <end position="429"/>
    </location>
</feature>
<dbReference type="EMBL" id="ASTJ01000035">
    <property type="protein sequence ID" value="EPC01456.1"/>
    <property type="molecule type" value="Genomic_DNA"/>
</dbReference>
<evidence type="ECO:0000256" key="3">
    <source>
        <dbReference type="SAM" id="SignalP"/>
    </source>
</evidence>
<evidence type="ECO:0000256" key="2">
    <source>
        <dbReference type="ARBA" id="ARBA00008520"/>
    </source>
</evidence>
<dbReference type="PANTHER" id="PTHR43649">
    <property type="entry name" value="ARABINOSE-BINDING PROTEIN-RELATED"/>
    <property type="match status" value="1"/>
</dbReference>
<name>S2L9T7_LITA3</name>
<keyword evidence="5" id="KW-1185">Reference proteome</keyword>
<comment type="similarity">
    <text evidence="2">Belongs to the bacterial solute-binding protein 1 family.</text>
</comment>
<dbReference type="InterPro" id="IPR006059">
    <property type="entry name" value="SBP"/>
</dbReference>
<dbReference type="PANTHER" id="PTHR43649:SF30">
    <property type="entry name" value="ABC TRANSPORTER SUBSTRATE-BINDING PROTEIN"/>
    <property type="match status" value="1"/>
</dbReference>